<dbReference type="KEGG" id="ppn:Palpr_0393"/>
<dbReference type="eggNOG" id="COG0346">
    <property type="taxonomic scope" value="Bacteria"/>
</dbReference>
<dbReference type="Pfam" id="PF13669">
    <property type="entry name" value="Glyoxalase_4"/>
    <property type="match status" value="1"/>
</dbReference>
<dbReference type="EC" id="5.1.99.1" evidence="4"/>
<dbReference type="GO" id="GO:0004493">
    <property type="term" value="F:methylmalonyl-CoA epimerase activity"/>
    <property type="evidence" value="ECO:0007669"/>
    <property type="project" value="UniProtKB-EC"/>
</dbReference>
<dbReference type="SUPFAM" id="SSF54593">
    <property type="entry name" value="Glyoxalase/Bleomycin resistance protein/Dihydroxybiphenyl dioxygenase"/>
    <property type="match status" value="1"/>
</dbReference>
<reference key="1">
    <citation type="submission" date="2010-11" db="EMBL/GenBank/DDBJ databases">
        <title>The complete genome of Paludibacter propionicigenes DSM 17365.</title>
        <authorList>
            <consortium name="US DOE Joint Genome Institute (JGI-PGF)"/>
            <person name="Lucas S."/>
            <person name="Copeland A."/>
            <person name="Lapidus A."/>
            <person name="Bruce D."/>
            <person name="Goodwin L."/>
            <person name="Pitluck S."/>
            <person name="Kyrpides N."/>
            <person name="Mavromatis K."/>
            <person name="Ivanova N."/>
            <person name="Munk A.C."/>
            <person name="Brettin T."/>
            <person name="Detter J.C."/>
            <person name="Han C."/>
            <person name="Tapia R."/>
            <person name="Land M."/>
            <person name="Hauser L."/>
            <person name="Markowitz V."/>
            <person name="Cheng J.-F."/>
            <person name="Hugenholtz P."/>
            <person name="Woyke T."/>
            <person name="Wu D."/>
            <person name="Gronow S."/>
            <person name="Wellnitz S."/>
            <person name="Brambilla E."/>
            <person name="Klenk H.-P."/>
            <person name="Eisen J.A."/>
        </authorList>
    </citation>
    <scope>NUCLEOTIDE SEQUENCE</scope>
    <source>
        <strain>WB4</strain>
    </source>
</reference>
<dbReference type="GO" id="GO:0046491">
    <property type="term" value="P:L-methylmalonyl-CoA metabolic process"/>
    <property type="evidence" value="ECO:0007669"/>
    <property type="project" value="TreeGrafter"/>
</dbReference>
<accession>E4T1G0</accession>
<sequence>MKYGKISVISVKKLSCFSVHSGLFSVRNYQTIITYIIMKPTHIEHLGIAVKSLETAIPYYENVLGLTCYAVEEVPEQKVKTAFFKVGQTKIELLESTDPEGPVGKFIEKKGEGVHHVAFAVEGLQAKLDLAAERGVALIDKAPRKGAEGLNIAFLHPKSTFGVLTELCEDPNK</sequence>
<proteinExistence type="inferred from homology"/>
<dbReference type="InterPro" id="IPR037523">
    <property type="entry name" value="VOC_core"/>
</dbReference>
<dbReference type="Gene3D" id="3.10.180.10">
    <property type="entry name" value="2,3-Dihydroxybiphenyl 1,2-Dioxygenase, domain 1"/>
    <property type="match status" value="1"/>
</dbReference>
<gene>
    <name evidence="4" type="ordered locus">Palpr_0393</name>
</gene>
<dbReference type="Proteomes" id="UP000008718">
    <property type="component" value="Chromosome"/>
</dbReference>
<dbReference type="GO" id="GO:0046872">
    <property type="term" value="F:metal ion binding"/>
    <property type="evidence" value="ECO:0007669"/>
    <property type="project" value="UniProtKB-KW"/>
</dbReference>
<organism evidence="4 5">
    <name type="scientific">Paludibacter propionicigenes (strain DSM 17365 / JCM 13257 / WB4)</name>
    <dbReference type="NCBI Taxonomy" id="694427"/>
    <lineage>
        <taxon>Bacteria</taxon>
        <taxon>Pseudomonadati</taxon>
        <taxon>Bacteroidota</taxon>
        <taxon>Bacteroidia</taxon>
        <taxon>Bacteroidales</taxon>
        <taxon>Paludibacteraceae</taxon>
        <taxon>Paludibacter</taxon>
    </lineage>
</organism>
<keyword evidence="2" id="KW-0479">Metal-binding</keyword>
<dbReference type="InterPro" id="IPR029068">
    <property type="entry name" value="Glyas_Bleomycin-R_OHBP_Dase"/>
</dbReference>
<evidence type="ECO:0000313" key="5">
    <source>
        <dbReference type="Proteomes" id="UP000008718"/>
    </source>
</evidence>
<reference evidence="4 5" key="2">
    <citation type="journal article" date="2011" name="Stand. Genomic Sci.">
        <title>Complete genome sequence of Paludibacter propionicigenes type strain (WB4).</title>
        <authorList>
            <person name="Gronow S."/>
            <person name="Munk C."/>
            <person name="Lapidus A."/>
            <person name="Nolan M."/>
            <person name="Lucas S."/>
            <person name="Hammon N."/>
            <person name="Deshpande S."/>
            <person name="Cheng J.F."/>
            <person name="Tapia R."/>
            <person name="Han C."/>
            <person name="Goodwin L."/>
            <person name="Pitluck S."/>
            <person name="Liolios K."/>
            <person name="Ivanova N."/>
            <person name="Mavromatis K."/>
            <person name="Mikhailova N."/>
            <person name="Pati A."/>
            <person name="Chen A."/>
            <person name="Palaniappan K."/>
            <person name="Land M."/>
            <person name="Hauser L."/>
            <person name="Chang Y.J."/>
            <person name="Jeffries C.D."/>
            <person name="Brambilla E."/>
            <person name="Rohde M."/>
            <person name="Goker M."/>
            <person name="Detter J.C."/>
            <person name="Woyke T."/>
            <person name="Bristow J."/>
            <person name="Eisen J.A."/>
            <person name="Markowitz V."/>
            <person name="Hugenholtz P."/>
            <person name="Kyrpides N.C."/>
            <person name="Klenk H.P."/>
        </authorList>
    </citation>
    <scope>NUCLEOTIDE SEQUENCE [LARGE SCALE GENOMIC DNA]</scope>
    <source>
        <strain evidence="5">DSM 17365 / JCM 13257 / WB4</strain>
    </source>
</reference>
<evidence type="ECO:0000313" key="4">
    <source>
        <dbReference type="EMBL" id="ADQ78554.1"/>
    </source>
</evidence>
<protein>
    <submittedName>
        <fullName evidence="4">Methylmalonyl-CoA epimerase</fullName>
        <ecNumber evidence="4">5.1.99.1</ecNumber>
    </submittedName>
</protein>
<evidence type="ECO:0000256" key="2">
    <source>
        <dbReference type="ARBA" id="ARBA00022723"/>
    </source>
</evidence>
<evidence type="ECO:0000259" key="3">
    <source>
        <dbReference type="PROSITE" id="PS51819"/>
    </source>
</evidence>
<comment type="similarity">
    <text evidence="1">Belongs to the methylmalonyl-CoA epimerase family.</text>
</comment>
<dbReference type="InterPro" id="IPR017515">
    <property type="entry name" value="MeMalonyl-CoA_epimerase"/>
</dbReference>
<evidence type="ECO:0000256" key="1">
    <source>
        <dbReference type="ARBA" id="ARBA00009308"/>
    </source>
</evidence>
<dbReference type="NCBIfam" id="TIGR03081">
    <property type="entry name" value="metmalonyl_epim"/>
    <property type="match status" value="1"/>
</dbReference>
<keyword evidence="4" id="KW-0413">Isomerase</keyword>
<dbReference type="HOGENOM" id="CLU_046006_5_2_10"/>
<name>E4T1G0_PALPW</name>
<dbReference type="STRING" id="694427.Palpr_0393"/>
<dbReference type="EMBL" id="CP002345">
    <property type="protein sequence ID" value="ADQ78554.1"/>
    <property type="molecule type" value="Genomic_DNA"/>
</dbReference>
<dbReference type="CDD" id="cd07249">
    <property type="entry name" value="MMCE"/>
    <property type="match status" value="1"/>
</dbReference>
<dbReference type="FunFam" id="3.10.180.10:FF:000006">
    <property type="entry name" value="Methylmalonyl-CoA epimerase"/>
    <property type="match status" value="1"/>
</dbReference>
<dbReference type="InterPro" id="IPR051785">
    <property type="entry name" value="MMCE/EMCE_epimerase"/>
</dbReference>
<dbReference type="PANTHER" id="PTHR43048:SF3">
    <property type="entry name" value="METHYLMALONYL-COA EPIMERASE, MITOCHONDRIAL"/>
    <property type="match status" value="1"/>
</dbReference>
<dbReference type="AlphaFoldDB" id="E4T1G0"/>
<keyword evidence="5" id="KW-1185">Reference proteome</keyword>
<feature type="domain" description="VOC" evidence="3">
    <location>
        <begin position="42"/>
        <end position="170"/>
    </location>
</feature>
<dbReference type="PANTHER" id="PTHR43048">
    <property type="entry name" value="METHYLMALONYL-COA EPIMERASE"/>
    <property type="match status" value="1"/>
</dbReference>
<dbReference type="PROSITE" id="PS51819">
    <property type="entry name" value="VOC"/>
    <property type="match status" value="1"/>
</dbReference>